<dbReference type="EMBL" id="OX465082">
    <property type="protein sequence ID" value="CAI9290700.1"/>
    <property type="molecule type" value="Genomic_DNA"/>
</dbReference>
<keyword evidence="5" id="KW-0479">Metal-binding</keyword>
<evidence type="ECO:0000256" key="10">
    <source>
        <dbReference type="SAM" id="MobiDB-lite"/>
    </source>
</evidence>
<dbReference type="Gene3D" id="3.30.40.10">
    <property type="entry name" value="Zinc/RING finger domain, C3HC4 (zinc finger)"/>
    <property type="match status" value="1"/>
</dbReference>
<dbReference type="GO" id="GO:0061630">
    <property type="term" value="F:ubiquitin protein ligase activity"/>
    <property type="evidence" value="ECO:0007669"/>
    <property type="project" value="UniProtKB-EC"/>
</dbReference>
<comment type="pathway">
    <text evidence="2">Protein modification; protein ubiquitination.</text>
</comment>
<evidence type="ECO:0000256" key="4">
    <source>
        <dbReference type="ARBA" id="ARBA00022679"/>
    </source>
</evidence>
<evidence type="ECO:0000313" key="14">
    <source>
        <dbReference type="Proteomes" id="UP001177003"/>
    </source>
</evidence>
<dbReference type="GO" id="GO:0016567">
    <property type="term" value="P:protein ubiquitination"/>
    <property type="evidence" value="ECO:0007669"/>
    <property type="project" value="InterPro"/>
</dbReference>
<keyword evidence="11" id="KW-1133">Transmembrane helix</keyword>
<dbReference type="PANTHER" id="PTHR46913">
    <property type="entry name" value="RING-H2 FINGER PROTEIN ATL16"/>
    <property type="match status" value="1"/>
</dbReference>
<evidence type="ECO:0000259" key="12">
    <source>
        <dbReference type="PROSITE" id="PS50089"/>
    </source>
</evidence>
<protein>
    <recommendedName>
        <fullName evidence="3">RING-type E3 ubiquitin transferase</fullName>
        <ecNumber evidence="3">2.3.2.27</ecNumber>
    </recommendedName>
</protein>
<evidence type="ECO:0000256" key="3">
    <source>
        <dbReference type="ARBA" id="ARBA00012483"/>
    </source>
</evidence>
<organism evidence="13 14">
    <name type="scientific">Lactuca saligna</name>
    <name type="common">Willowleaf lettuce</name>
    <dbReference type="NCBI Taxonomy" id="75948"/>
    <lineage>
        <taxon>Eukaryota</taxon>
        <taxon>Viridiplantae</taxon>
        <taxon>Streptophyta</taxon>
        <taxon>Embryophyta</taxon>
        <taxon>Tracheophyta</taxon>
        <taxon>Spermatophyta</taxon>
        <taxon>Magnoliopsida</taxon>
        <taxon>eudicotyledons</taxon>
        <taxon>Gunneridae</taxon>
        <taxon>Pentapetalae</taxon>
        <taxon>asterids</taxon>
        <taxon>campanulids</taxon>
        <taxon>Asterales</taxon>
        <taxon>Asteraceae</taxon>
        <taxon>Cichorioideae</taxon>
        <taxon>Cichorieae</taxon>
        <taxon>Lactucinae</taxon>
        <taxon>Lactuca</taxon>
    </lineage>
</organism>
<dbReference type="SMART" id="SM00184">
    <property type="entry name" value="RING"/>
    <property type="match status" value="1"/>
</dbReference>
<keyword evidence="4" id="KW-0808">Transferase</keyword>
<feature type="domain" description="RING-type" evidence="12">
    <location>
        <begin position="104"/>
        <end position="146"/>
    </location>
</feature>
<reference evidence="13" key="1">
    <citation type="submission" date="2023-04" db="EMBL/GenBank/DDBJ databases">
        <authorList>
            <person name="Vijverberg K."/>
            <person name="Xiong W."/>
            <person name="Schranz E."/>
        </authorList>
    </citation>
    <scope>NUCLEOTIDE SEQUENCE</scope>
</reference>
<accession>A0AA35ZDS6</accession>
<keyword evidence="11" id="KW-0472">Membrane</keyword>
<dbReference type="InterPro" id="IPR013083">
    <property type="entry name" value="Znf_RING/FYVE/PHD"/>
</dbReference>
<gene>
    <name evidence="13" type="ORF">LSALG_LOCUS29881</name>
</gene>
<sequence>MSVPQTPSINYHPYSHALQIRVYQAFIFSIPILFSIILFLLFYLFYLKRRAYALSSSPPTLPPSTFNYATSFIPMTYAGLKGDLKDKLPKVLFDEDLKAKDSVCCVCLGEFEMNEELIQVPSCKHVFHKDCIHHWLQSNSTCPLCRCCVFLAVGPISRPVRSQFQPNIDEPNFSGEGPATEGVTSAAESTSTAIAASSSVSDCSRVTSTSNDINHVVSSGLSVVIHVEAQ</sequence>
<keyword evidence="8" id="KW-0862">Zinc</keyword>
<feature type="region of interest" description="Disordered" evidence="10">
    <location>
        <begin position="165"/>
        <end position="187"/>
    </location>
</feature>
<proteinExistence type="predicted"/>
<dbReference type="SUPFAM" id="SSF57850">
    <property type="entry name" value="RING/U-box"/>
    <property type="match status" value="1"/>
</dbReference>
<dbReference type="PROSITE" id="PS50089">
    <property type="entry name" value="ZF_RING_2"/>
    <property type="match status" value="1"/>
</dbReference>
<evidence type="ECO:0000256" key="5">
    <source>
        <dbReference type="ARBA" id="ARBA00022723"/>
    </source>
</evidence>
<keyword evidence="14" id="KW-1185">Reference proteome</keyword>
<keyword evidence="11" id="KW-0812">Transmembrane</keyword>
<dbReference type="GO" id="GO:0008270">
    <property type="term" value="F:zinc ion binding"/>
    <property type="evidence" value="ECO:0007669"/>
    <property type="project" value="UniProtKB-KW"/>
</dbReference>
<evidence type="ECO:0000256" key="8">
    <source>
        <dbReference type="ARBA" id="ARBA00022833"/>
    </source>
</evidence>
<evidence type="ECO:0000256" key="6">
    <source>
        <dbReference type="ARBA" id="ARBA00022771"/>
    </source>
</evidence>
<dbReference type="AlphaFoldDB" id="A0AA35ZDS6"/>
<evidence type="ECO:0000256" key="9">
    <source>
        <dbReference type="PROSITE-ProRule" id="PRU00175"/>
    </source>
</evidence>
<dbReference type="InterPro" id="IPR044600">
    <property type="entry name" value="ATL1/ATL16-like"/>
</dbReference>
<evidence type="ECO:0000256" key="2">
    <source>
        <dbReference type="ARBA" id="ARBA00004906"/>
    </source>
</evidence>
<name>A0AA35ZDS6_LACSI</name>
<evidence type="ECO:0000256" key="1">
    <source>
        <dbReference type="ARBA" id="ARBA00000900"/>
    </source>
</evidence>
<evidence type="ECO:0000313" key="13">
    <source>
        <dbReference type="EMBL" id="CAI9290700.1"/>
    </source>
</evidence>
<keyword evidence="7" id="KW-0833">Ubl conjugation pathway</keyword>
<dbReference type="Proteomes" id="UP001177003">
    <property type="component" value="Chromosome 6"/>
</dbReference>
<evidence type="ECO:0000256" key="7">
    <source>
        <dbReference type="ARBA" id="ARBA00022786"/>
    </source>
</evidence>
<dbReference type="Pfam" id="PF13639">
    <property type="entry name" value="zf-RING_2"/>
    <property type="match status" value="1"/>
</dbReference>
<dbReference type="EC" id="2.3.2.27" evidence="3"/>
<comment type="catalytic activity">
    <reaction evidence="1">
        <text>S-ubiquitinyl-[E2 ubiquitin-conjugating enzyme]-L-cysteine + [acceptor protein]-L-lysine = [E2 ubiquitin-conjugating enzyme]-L-cysteine + N(6)-ubiquitinyl-[acceptor protein]-L-lysine.</text>
        <dbReference type="EC" id="2.3.2.27"/>
    </reaction>
</comment>
<evidence type="ECO:0000256" key="11">
    <source>
        <dbReference type="SAM" id="Phobius"/>
    </source>
</evidence>
<keyword evidence="6 9" id="KW-0863">Zinc-finger</keyword>
<dbReference type="InterPro" id="IPR001841">
    <property type="entry name" value="Znf_RING"/>
</dbReference>
<dbReference type="PANTHER" id="PTHR46913:SF23">
    <property type="entry name" value="E3 UBIQUITIN-PROTEIN LIGASE RHA4A-RELATED"/>
    <property type="match status" value="1"/>
</dbReference>
<dbReference type="CDD" id="cd16461">
    <property type="entry name" value="RING-H2_EL5-like"/>
    <property type="match status" value="1"/>
</dbReference>
<feature type="transmembrane region" description="Helical" evidence="11">
    <location>
        <begin position="20"/>
        <end position="46"/>
    </location>
</feature>